<dbReference type="PANTHER" id="PTHR24261:SF7">
    <property type="entry name" value="KRINGLE DOMAIN-CONTAINING PROTEIN"/>
    <property type="match status" value="1"/>
</dbReference>
<sequence length="144" mass="16131">MGSTEVLSSAQSHMNWTKQIVKLLEEEIQTCVTIATTSCKKDIMVSQLGVVQKTLKLLEFELTDCYTNSQEYTGKRNTTKSGLVCQHWSSNDPHEHAHYKFPDGSVDDAKNYCRDPVGSGMPWCLTVDPNTRAEDCRVPRCGSL</sequence>
<dbReference type="AlphaFoldDB" id="A0ABD3XUZ6"/>
<dbReference type="SUPFAM" id="SSF57440">
    <property type="entry name" value="Kringle-like"/>
    <property type="match status" value="1"/>
</dbReference>
<comment type="caution">
    <text evidence="3">Lacks conserved residue(s) required for the propagation of feature annotation.</text>
</comment>
<feature type="domain" description="Kringle" evidence="4">
    <location>
        <begin position="64"/>
        <end position="141"/>
    </location>
</feature>
<dbReference type="Proteomes" id="UP001634394">
    <property type="component" value="Unassembled WGS sequence"/>
</dbReference>
<reference evidence="5 6" key="1">
    <citation type="submission" date="2024-11" db="EMBL/GenBank/DDBJ databases">
        <title>Chromosome-level genome assembly of the freshwater bivalve Anodonta woodiana.</title>
        <authorList>
            <person name="Chen X."/>
        </authorList>
    </citation>
    <scope>NUCLEOTIDE SEQUENCE [LARGE SCALE GENOMIC DNA]</scope>
    <source>
        <strain evidence="5">MN2024</strain>
        <tissue evidence="5">Gills</tissue>
    </source>
</reference>
<evidence type="ECO:0000313" key="5">
    <source>
        <dbReference type="EMBL" id="KAL3890039.1"/>
    </source>
</evidence>
<proteinExistence type="predicted"/>
<comment type="caution">
    <text evidence="5">The sequence shown here is derived from an EMBL/GenBank/DDBJ whole genome shotgun (WGS) entry which is preliminary data.</text>
</comment>
<dbReference type="PROSITE" id="PS50070">
    <property type="entry name" value="KRINGLE_2"/>
    <property type="match status" value="1"/>
</dbReference>
<dbReference type="InterPro" id="IPR013806">
    <property type="entry name" value="Kringle-like"/>
</dbReference>
<dbReference type="CDD" id="cd00108">
    <property type="entry name" value="KR"/>
    <property type="match status" value="1"/>
</dbReference>
<dbReference type="EMBL" id="JBJQND010000001">
    <property type="protein sequence ID" value="KAL3890039.1"/>
    <property type="molecule type" value="Genomic_DNA"/>
</dbReference>
<dbReference type="PANTHER" id="PTHR24261">
    <property type="entry name" value="PLASMINOGEN-RELATED"/>
    <property type="match status" value="1"/>
</dbReference>
<keyword evidence="6" id="KW-1185">Reference proteome</keyword>
<keyword evidence="2 3" id="KW-1015">Disulfide bond</keyword>
<name>A0ABD3XUZ6_SINWO</name>
<dbReference type="InterPro" id="IPR000001">
    <property type="entry name" value="Kringle"/>
</dbReference>
<dbReference type="PRINTS" id="PR00018">
    <property type="entry name" value="KRINGLE"/>
</dbReference>
<dbReference type="Pfam" id="PF00051">
    <property type="entry name" value="Kringle"/>
    <property type="match status" value="1"/>
</dbReference>
<dbReference type="SMART" id="SM00130">
    <property type="entry name" value="KR"/>
    <property type="match status" value="1"/>
</dbReference>
<feature type="disulfide bond" evidence="3">
    <location>
        <begin position="85"/>
        <end position="124"/>
    </location>
</feature>
<evidence type="ECO:0000256" key="3">
    <source>
        <dbReference type="PROSITE-ProRule" id="PRU00121"/>
    </source>
</evidence>
<dbReference type="InterPro" id="IPR050759">
    <property type="entry name" value="Serine_protease_kringle"/>
</dbReference>
<evidence type="ECO:0000256" key="1">
    <source>
        <dbReference type="ARBA" id="ARBA00022572"/>
    </source>
</evidence>
<dbReference type="Gene3D" id="2.40.20.10">
    <property type="entry name" value="Plasminogen Kringle 4"/>
    <property type="match status" value="1"/>
</dbReference>
<evidence type="ECO:0000256" key="2">
    <source>
        <dbReference type="ARBA" id="ARBA00023157"/>
    </source>
</evidence>
<evidence type="ECO:0000313" key="6">
    <source>
        <dbReference type="Proteomes" id="UP001634394"/>
    </source>
</evidence>
<evidence type="ECO:0000259" key="4">
    <source>
        <dbReference type="PROSITE" id="PS50070"/>
    </source>
</evidence>
<accession>A0ABD3XUZ6</accession>
<organism evidence="5 6">
    <name type="scientific">Sinanodonta woodiana</name>
    <name type="common">Chinese pond mussel</name>
    <name type="synonym">Anodonta woodiana</name>
    <dbReference type="NCBI Taxonomy" id="1069815"/>
    <lineage>
        <taxon>Eukaryota</taxon>
        <taxon>Metazoa</taxon>
        <taxon>Spiralia</taxon>
        <taxon>Lophotrochozoa</taxon>
        <taxon>Mollusca</taxon>
        <taxon>Bivalvia</taxon>
        <taxon>Autobranchia</taxon>
        <taxon>Heteroconchia</taxon>
        <taxon>Palaeoheterodonta</taxon>
        <taxon>Unionida</taxon>
        <taxon>Unionoidea</taxon>
        <taxon>Unionidae</taxon>
        <taxon>Unioninae</taxon>
        <taxon>Sinanodonta</taxon>
    </lineage>
</organism>
<feature type="disulfide bond" evidence="3">
    <location>
        <begin position="113"/>
        <end position="136"/>
    </location>
</feature>
<protein>
    <recommendedName>
        <fullName evidence="4">Kringle domain-containing protein</fullName>
    </recommendedName>
</protein>
<gene>
    <name evidence="5" type="ORF">ACJMK2_002339</name>
</gene>
<dbReference type="InterPro" id="IPR038178">
    <property type="entry name" value="Kringle_sf"/>
</dbReference>
<keyword evidence="1 3" id="KW-0420">Kringle</keyword>